<reference evidence="3 4" key="1">
    <citation type="submission" date="2019-04" db="EMBL/GenBank/DDBJ databases">
        <authorList>
            <consortium name="DOE Joint Genome Institute"/>
            <person name="Mondo S."/>
            <person name="Kjaerbolling I."/>
            <person name="Vesth T."/>
            <person name="Frisvad J.C."/>
            <person name="Nybo J.L."/>
            <person name="Theobald S."/>
            <person name="Kildgaard S."/>
            <person name="Isbrandt T."/>
            <person name="Kuo A."/>
            <person name="Sato A."/>
            <person name="Lyhne E.K."/>
            <person name="Kogle M.E."/>
            <person name="Wiebenga A."/>
            <person name="Kun R.S."/>
            <person name="Lubbers R.J."/>
            <person name="Makela M.R."/>
            <person name="Barry K."/>
            <person name="Chovatia M."/>
            <person name="Clum A."/>
            <person name="Daum C."/>
            <person name="Haridas S."/>
            <person name="He G."/>
            <person name="LaButti K."/>
            <person name="Lipzen A."/>
            <person name="Riley R."/>
            <person name="Salamov A."/>
            <person name="Simmons B.A."/>
            <person name="Magnuson J.K."/>
            <person name="Henrissat B."/>
            <person name="Mortensen U.H."/>
            <person name="Larsen T.O."/>
            <person name="Devries R.P."/>
            <person name="Grigoriev I.V."/>
            <person name="Machida M."/>
            <person name="Baker S.E."/>
            <person name="Andersen M.R."/>
            <person name="Cantor M.N."/>
            <person name="Hua S.X."/>
        </authorList>
    </citation>
    <scope>NUCLEOTIDE SEQUENCE [LARGE SCALE GENOMIC DNA]</scope>
    <source>
        <strain evidence="3 4">CBS 119388</strain>
    </source>
</reference>
<evidence type="ECO:0000313" key="3">
    <source>
        <dbReference type="EMBL" id="KAE8402385.1"/>
    </source>
</evidence>
<proteinExistence type="predicted"/>
<keyword evidence="1 3" id="KW-0378">Hydrolase</keyword>
<dbReference type="EMBL" id="ML736788">
    <property type="protein sequence ID" value="KAE8402385.1"/>
    <property type="molecule type" value="Genomic_DNA"/>
</dbReference>
<dbReference type="GeneID" id="43669651"/>
<dbReference type="Proteomes" id="UP000325579">
    <property type="component" value="Unassembled WGS sequence"/>
</dbReference>
<dbReference type="OrthoDB" id="408631at2759"/>
<accession>A0A5N7D859</accession>
<dbReference type="GO" id="GO:0016787">
    <property type="term" value="F:hydrolase activity"/>
    <property type="evidence" value="ECO:0007669"/>
    <property type="project" value="UniProtKB-KW"/>
</dbReference>
<dbReference type="PANTHER" id="PTHR48081">
    <property type="entry name" value="AB HYDROLASE SUPERFAMILY PROTEIN C4A8.06C"/>
    <property type="match status" value="1"/>
</dbReference>
<protein>
    <submittedName>
        <fullName evidence="3">Alpha/Beta hydrolase protein</fullName>
    </submittedName>
</protein>
<sequence length="365" mass="40768">MPSETKEQPLRYVHYSIPDADFDKYKEMPSQFAEMNTLSAVEMREIMSQLPVTFPYDESITESIEISHRNITARDGAELELRIYKDNTVGQNSTLFFVAHGGDMKVIHGWVLGDHTAEEAMNRLVAKRTDSVVVSVNYRLRVTTFLPIHEIQSALPCWRCSDGRNRAPEYQFPYAVNDCWDAIEWCRDNADTLGINPKKVIVGGSSSGGNIAAVLAMKDRDEGIGAVIGQVLNVPDICRPAHFLKDKYEYHSPEQNKDAPVMPTHATHWFWEQYCPTAGAEPYASPLLAHSFTGLGPALIQVAGQDPIRDEGLAYGEALEKAGVPVHTKVYAGLPHAFHLFPDLKATAAFYDTIIEWITTLQKQS</sequence>
<evidence type="ECO:0000313" key="4">
    <source>
        <dbReference type="Proteomes" id="UP000325579"/>
    </source>
</evidence>
<evidence type="ECO:0000259" key="2">
    <source>
        <dbReference type="Pfam" id="PF07859"/>
    </source>
</evidence>
<dbReference type="InterPro" id="IPR013094">
    <property type="entry name" value="AB_hydrolase_3"/>
</dbReference>
<dbReference type="Pfam" id="PF07859">
    <property type="entry name" value="Abhydrolase_3"/>
    <property type="match status" value="1"/>
</dbReference>
<dbReference type="SUPFAM" id="SSF53474">
    <property type="entry name" value="alpha/beta-Hydrolases"/>
    <property type="match status" value="1"/>
</dbReference>
<evidence type="ECO:0000256" key="1">
    <source>
        <dbReference type="ARBA" id="ARBA00022801"/>
    </source>
</evidence>
<gene>
    <name evidence="3" type="ORF">BDV37DRAFT_272858</name>
</gene>
<dbReference type="RefSeq" id="XP_031939704.1">
    <property type="nucleotide sequence ID" value="XM_032084960.1"/>
</dbReference>
<name>A0A5N7D859_9EURO</name>
<dbReference type="Gene3D" id="3.40.50.1820">
    <property type="entry name" value="alpha/beta hydrolase"/>
    <property type="match status" value="1"/>
</dbReference>
<feature type="domain" description="Alpha/beta hydrolase fold-3" evidence="2">
    <location>
        <begin position="109"/>
        <end position="339"/>
    </location>
</feature>
<dbReference type="AlphaFoldDB" id="A0A5N7D859"/>
<organism evidence="3 4">
    <name type="scientific">Aspergillus pseudonomiae</name>
    <dbReference type="NCBI Taxonomy" id="1506151"/>
    <lineage>
        <taxon>Eukaryota</taxon>
        <taxon>Fungi</taxon>
        <taxon>Dikarya</taxon>
        <taxon>Ascomycota</taxon>
        <taxon>Pezizomycotina</taxon>
        <taxon>Eurotiomycetes</taxon>
        <taxon>Eurotiomycetidae</taxon>
        <taxon>Eurotiales</taxon>
        <taxon>Aspergillaceae</taxon>
        <taxon>Aspergillus</taxon>
        <taxon>Aspergillus subgen. Circumdati</taxon>
    </lineage>
</organism>
<keyword evidence="4" id="KW-1185">Reference proteome</keyword>
<dbReference type="InterPro" id="IPR050300">
    <property type="entry name" value="GDXG_lipolytic_enzyme"/>
</dbReference>
<dbReference type="InterPro" id="IPR029058">
    <property type="entry name" value="AB_hydrolase_fold"/>
</dbReference>
<dbReference type="PANTHER" id="PTHR48081:SF8">
    <property type="entry name" value="ALPHA_BETA HYDROLASE FOLD-3 DOMAIN-CONTAINING PROTEIN-RELATED"/>
    <property type="match status" value="1"/>
</dbReference>